<evidence type="ECO:0008006" key="4">
    <source>
        <dbReference type="Google" id="ProtNLM"/>
    </source>
</evidence>
<comment type="caution">
    <text evidence="2">The sequence shown here is derived from an EMBL/GenBank/DDBJ whole genome shotgun (WGS) entry which is preliminary data.</text>
</comment>
<keyword evidence="1" id="KW-0560">Oxidoreductase</keyword>
<dbReference type="GO" id="GO:0016491">
    <property type="term" value="F:oxidoreductase activity"/>
    <property type="evidence" value="ECO:0007669"/>
    <property type="project" value="UniProtKB-KW"/>
</dbReference>
<evidence type="ECO:0000313" key="3">
    <source>
        <dbReference type="Proteomes" id="UP001309876"/>
    </source>
</evidence>
<sequence>MFSSFFSGGLPKLSFNRASTASTVNVPSVEVHDVETSLEKRDRRLKHLLKLNHANFSILYNHNRFHNHTPHILGSAYILGGSADHLTKIYEHVSHSGHEPWQDSPSEIALHDYRDFLARKEYQRAWVDFFEDQLVEHSYDWKQVAARFLFERGEKGSPNERPMFSCLMGGLGHPLIHLGYAYELASREVGMEALGLAATCYDGKLAALLEDNLNTTSSNSTSTPIEDLTQVFENTRKDIRLDAHFSHLNNNNLEHLLSTPALTSILLEHFTSYNITSAQTTFQQSQHLAVALLVSTSPSLNGHGYDFFLLHVLTTSHAIRVLIPFLPSEHHVPLLKQWLLTTLALYVTQLRPDILAANHAITDYDTKGKTWDDATKMALEGKHKFDEHYVKGIRAIREASKVYGDSGEWFEKAAVKFAVEFEEWGGFAVAGGDDVEGKERHIH</sequence>
<name>A0AAN7SX69_9EURO</name>
<organism evidence="2 3">
    <name type="scientific">Lithohypha guttulata</name>
    <dbReference type="NCBI Taxonomy" id="1690604"/>
    <lineage>
        <taxon>Eukaryota</taxon>
        <taxon>Fungi</taxon>
        <taxon>Dikarya</taxon>
        <taxon>Ascomycota</taxon>
        <taxon>Pezizomycotina</taxon>
        <taxon>Eurotiomycetes</taxon>
        <taxon>Chaetothyriomycetidae</taxon>
        <taxon>Chaetothyriales</taxon>
        <taxon>Trichomeriaceae</taxon>
        <taxon>Lithohypha</taxon>
    </lineage>
</organism>
<dbReference type="EMBL" id="JAVRRJ010000006">
    <property type="protein sequence ID" value="KAK5083873.1"/>
    <property type="molecule type" value="Genomic_DNA"/>
</dbReference>
<gene>
    <name evidence="2" type="ORF">LTR05_006380</name>
</gene>
<dbReference type="AlphaFoldDB" id="A0AAN7SX69"/>
<evidence type="ECO:0000313" key="2">
    <source>
        <dbReference type="EMBL" id="KAK5083873.1"/>
    </source>
</evidence>
<protein>
    <recommendedName>
        <fullName evidence="4">MGS207 protein</fullName>
    </recommendedName>
</protein>
<dbReference type="Proteomes" id="UP001309876">
    <property type="component" value="Unassembled WGS sequence"/>
</dbReference>
<dbReference type="InterPro" id="IPR025337">
    <property type="entry name" value="Questin_oxidase-like"/>
</dbReference>
<keyword evidence="3" id="KW-1185">Reference proteome</keyword>
<reference evidence="2 3" key="1">
    <citation type="submission" date="2023-08" db="EMBL/GenBank/DDBJ databases">
        <title>Black Yeasts Isolated from many extreme environments.</title>
        <authorList>
            <person name="Coleine C."/>
            <person name="Stajich J.E."/>
            <person name="Selbmann L."/>
        </authorList>
    </citation>
    <scope>NUCLEOTIDE SEQUENCE [LARGE SCALE GENOMIC DNA]</scope>
    <source>
        <strain evidence="2 3">CCFEE 5910</strain>
    </source>
</reference>
<proteinExistence type="predicted"/>
<accession>A0AAN7SX69</accession>
<dbReference type="PANTHER" id="PTHR35870:SF6">
    <property type="entry name" value="MGS207 PROTEIN"/>
    <property type="match status" value="1"/>
</dbReference>
<evidence type="ECO:0000256" key="1">
    <source>
        <dbReference type="ARBA" id="ARBA00023002"/>
    </source>
</evidence>
<dbReference type="Pfam" id="PF14027">
    <property type="entry name" value="Questin_oxidase"/>
    <property type="match status" value="1"/>
</dbReference>
<dbReference type="PANTHER" id="PTHR35870">
    <property type="entry name" value="PROTEIN, PUTATIVE (AFU_ORTHOLOGUE AFUA_5G03330)-RELATED"/>
    <property type="match status" value="1"/>
</dbReference>